<evidence type="ECO:0000313" key="3">
    <source>
        <dbReference type="EMBL" id="KAK0580767.1"/>
    </source>
</evidence>
<reference evidence="3" key="2">
    <citation type="submission" date="2023-06" db="EMBL/GenBank/DDBJ databases">
        <authorList>
            <person name="Swenson N.G."/>
            <person name="Wegrzyn J.L."/>
            <person name="Mcevoy S.L."/>
        </authorList>
    </citation>
    <scope>NUCLEOTIDE SEQUENCE</scope>
    <source>
        <strain evidence="3">NS2018</strain>
        <tissue evidence="3">Leaf</tissue>
    </source>
</reference>
<dbReference type="AlphaFoldDB" id="A0AA39VHV1"/>
<feature type="domain" description="BURP" evidence="2">
    <location>
        <begin position="60"/>
        <end position="286"/>
    </location>
</feature>
<feature type="signal peptide" evidence="1">
    <location>
        <begin position="1"/>
        <end position="26"/>
    </location>
</feature>
<accession>A0AA39VHV1</accession>
<name>A0AA39VHV1_ACESA</name>
<keyword evidence="4" id="KW-1185">Reference proteome</keyword>
<evidence type="ECO:0000256" key="1">
    <source>
        <dbReference type="SAM" id="SignalP"/>
    </source>
</evidence>
<dbReference type="EMBL" id="JAUESC010000384">
    <property type="protein sequence ID" value="KAK0580767.1"/>
    <property type="molecule type" value="Genomic_DNA"/>
</dbReference>
<dbReference type="InterPro" id="IPR004873">
    <property type="entry name" value="BURP_dom"/>
</dbReference>
<keyword evidence="1" id="KW-0732">Signal</keyword>
<proteinExistence type="predicted"/>
<dbReference type="SMART" id="SM01045">
    <property type="entry name" value="BURP"/>
    <property type="match status" value="1"/>
</dbReference>
<sequence>MASGFSSSWLIFIIIFFSFLVFLCAADQDRVTSTSRKLLQHHHHNNDHENNNMDPSQKIFFTIDNLKKGKSMEIYLSPKSPSSSLKSKSTTRLLSREEADSIPFTSSNLSSILQLFSISKESPQAQAMNDTLKLCELEPIHGETKHCATSFESMLDFTRGILGLDTKLRVLSTSFVENPSTKPYLRNYTVVEDPREIFAPKMVACHSMPYPHAVFYCHSQEGENRVFEISLEVGGGGERVEAVGVCHADTSHWDRDHVSFRVLNIEPGTLPVCHVFPPDNFVWVPAYFEIN</sequence>
<dbReference type="InterPro" id="IPR044816">
    <property type="entry name" value="BURP"/>
</dbReference>
<comment type="caution">
    <text evidence="3">The sequence shown here is derived from an EMBL/GenBank/DDBJ whole genome shotgun (WGS) entry which is preliminary data.</text>
</comment>
<protein>
    <recommendedName>
        <fullName evidence="2">BURP domain-containing protein</fullName>
    </recommendedName>
</protein>
<reference evidence="3" key="1">
    <citation type="journal article" date="2022" name="Plant J.">
        <title>Strategies of tolerance reflected in two North American maple genomes.</title>
        <authorList>
            <person name="McEvoy S.L."/>
            <person name="Sezen U.U."/>
            <person name="Trouern-Trend A."/>
            <person name="McMahon S.M."/>
            <person name="Schaberg P.G."/>
            <person name="Yang J."/>
            <person name="Wegrzyn J.L."/>
            <person name="Swenson N.G."/>
        </authorList>
    </citation>
    <scope>NUCLEOTIDE SEQUENCE</scope>
    <source>
        <strain evidence="3">NS2018</strain>
    </source>
</reference>
<dbReference type="PROSITE" id="PS51277">
    <property type="entry name" value="BURP"/>
    <property type="match status" value="1"/>
</dbReference>
<dbReference type="PANTHER" id="PTHR31236">
    <property type="entry name" value="BURP DOMAIN PROTEIN USPL1-LIKE"/>
    <property type="match status" value="1"/>
</dbReference>
<dbReference type="PANTHER" id="PTHR31236:SF32">
    <property type="entry name" value="BURP DOMAIN PROTEIN USPL1-LIKE"/>
    <property type="match status" value="1"/>
</dbReference>
<dbReference type="Pfam" id="PF03181">
    <property type="entry name" value="BURP"/>
    <property type="match status" value="1"/>
</dbReference>
<organism evidence="3 4">
    <name type="scientific">Acer saccharum</name>
    <name type="common">Sugar maple</name>
    <dbReference type="NCBI Taxonomy" id="4024"/>
    <lineage>
        <taxon>Eukaryota</taxon>
        <taxon>Viridiplantae</taxon>
        <taxon>Streptophyta</taxon>
        <taxon>Embryophyta</taxon>
        <taxon>Tracheophyta</taxon>
        <taxon>Spermatophyta</taxon>
        <taxon>Magnoliopsida</taxon>
        <taxon>eudicotyledons</taxon>
        <taxon>Gunneridae</taxon>
        <taxon>Pentapetalae</taxon>
        <taxon>rosids</taxon>
        <taxon>malvids</taxon>
        <taxon>Sapindales</taxon>
        <taxon>Sapindaceae</taxon>
        <taxon>Hippocastanoideae</taxon>
        <taxon>Acereae</taxon>
        <taxon>Acer</taxon>
    </lineage>
</organism>
<gene>
    <name evidence="3" type="ORF">LWI29_006009</name>
</gene>
<evidence type="ECO:0000313" key="4">
    <source>
        <dbReference type="Proteomes" id="UP001168877"/>
    </source>
</evidence>
<evidence type="ECO:0000259" key="2">
    <source>
        <dbReference type="PROSITE" id="PS51277"/>
    </source>
</evidence>
<feature type="chain" id="PRO_5041355802" description="BURP domain-containing protein" evidence="1">
    <location>
        <begin position="27"/>
        <end position="291"/>
    </location>
</feature>
<dbReference type="Proteomes" id="UP001168877">
    <property type="component" value="Unassembled WGS sequence"/>
</dbReference>